<dbReference type="OrthoDB" id="7862722at2759"/>
<dbReference type="AlphaFoldDB" id="B3MS32"/>
<gene>
    <name evidence="2" type="primary">Dana\GF21396</name>
    <name evidence="2" type="synonym">dana_GLEANR_4598</name>
    <name evidence="2" type="ORF">GF21396</name>
</gene>
<proteinExistence type="predicted"/>
<organism evidence="2 3">
    <name type="scientific">Drosophila ananassae</name>
    <name type="common">Fruit fly</name>
    <dbReference type="NCBI Taxonomy" id="7217"/>
    <lineage>
        <taxon>Eukaryota</taxon>
        <taxon>Metazoa</taxon>
        <taxon>Ecdysozoa</taxon>
        <taxon>Arthropoda</taxon>
        <taxon>Hexapoda</taxon>
        <taxon>Insecta</taxon>
        <taxon>Pterygota</taxon>
        <taxon>Neoptera</taxon>
        <taxon>Endopterygota</taxon>
        <taxon>Diptera</taxon>
        <taxon>Brachycera</taxon>
        <taxon>Muscomorpha</taxon>
        <taxon>Ephydroidea</taxon>
        <taxon>Drosophilidae</taxon>
        <taxon>Drosophila</taxon>
        <taxon>Sophophora</taxon>
    </lineage>
</organism>
<dbReference type="eggNOG" id="ENOG502T77F">
    <property type="taxonomic scope" value="Eukaryota"/>
</dbReference>
<dbReference type="GeneID" id="6504080"/>
<dbReference type="Proteomes" id="UP000007801">
    <property type="component" value="Unassembled WGS sequence"/>
</dbReference>
<dbReference type="KEGG" id="dan:6504080"/>
<protein>
    <submittedName>
        <fullName evidence="2">Uncharacterized protein</fullName>
    </submittedName>
</protein>
<dbReference type="InParanoid" id="B3MS32"/>
<evidence type="ECO:0000313" key="2">
    <source>
        <dbReference type="EMBL" id="EDV34587.2"/>
    </source>
</evidence>
<name>B3MS32_DROAN</name>
<feature type="compositionally biased region" description="Basic and acidic residues" evidence="1">
    <location>
        <begin position="104"/>
        <end position="118"/>
    </location>
</feature>
<evidence type="ECO:0000313" key="3">
    <source>
        <dbReference type="Proteomes" id="UP000007801"/>
    </source>
</evidence>
<feature type="region of interest" description="Disordered" evidence="1">
    <location>
        <begin position="95"/>
        <end position="118"/>
    </location>
</feature>
<keyword evidence="3" id="KW-1185">Reference proteome</keyword>
<sequence>MDQNYLDSKMSRRVINVYVPPISSFPELSLLGGYGLKDRIELPKTSTKRRPARGMENVIEEQEESHFLYVIDSKGRLLEHLRYFGDDYRSVLKETFAGDQDTEDAPKKAAEKTPRDLVSDLQSLPSTRLATIKIEKPDTQCPCTQTL</sequence>
<accession>B3MS32</accession>
<dbReference type="HOGENOM" id="CLU_1857326_0_0_1"/>
<dbReference type="EMBL" id="CH902622">
    <property type="protein sequence ID" value="EDV34587.2"/>
    <property type="molecule type" value="Genomic_DNA"/>
</dbReference>
<reference evidence="2 3" key="1">
    <citation type="journal article" date="2007" name="Nature">
        <title>Evolution of genes and genomes on the Drosophila phylogeny.</title>
        <authorList>
            <consortium name="Drosophila 12 Genomes Consortium"/>
            <person name="Clark A.G."/>
            <person name="Eisen M.B."/>
            <person name="Smith D.R."/>
            <person name="Bergman C.M."/>
            <person name="Oliver B."/>
            <person name="Markow T.A."/>
            <person name="Kaufman T.C."/>
            <person name="Kellis M."/>
            <person name="Gelbart W."/>
            <person name="Iyer V.N."/>
            <person name="Pollard D.A."/>
            <person name="Sackton T.B."/>
            <person name="Larracuente A.M."/>
            <person name="Singh N.D."/>
            <person name="Abad J.P."/>
            <person name="Abt D.N."/>
            <person name="Adryan B."/>
            <person name="Aguade M."/>
            <person name="Akashi H."/>
            <person name="Anderson W.W."/>
            <person name="Aquadro C.F."/>
            <person name="Ardell D.H."/>
            <person name="Arguello R."/>
            <person name="Artieri C.G."/>
            <person name="Barbash D.A."/>
            <person name="Barker D."/>
            <person name="Barsanti P."/>
            <person name="Batterham P."/>
            <person name="Batzoglou S."/>
            <person name="Begun D."/>
            <person name="Bhutkar A."/>
            <person name="Blanco E."/>
            <person name="Bosak S.A."/>
            <person name="Bradley R.K."/>
            <person name="Brand A.D."/>
            <person name="Brent M.R."/>
            <person name="Brooks A.N."/>
            <person name="Brown R.H."/>
            <person name="Butlin R.K."/>
            <person name="Caggese C."/>
            <person name="Calvi B.R."/>
            <person name="Bernardo de Carvalho A."/>
            <person name="Caspi A."/>
            <person name="Castrezana S."/>
            <person name="Celniker S.E."/>
            <person name="Chang J.L."/>
            <person name="Chapple C."/>
            <person name="Chatterji S."/>
            <person name="Chinwalla A."/>
            <person name="Civetta A."/>
            <person name="Clifton S.W."/>
            <person name="Comeron J.M."/>
            <person name="Costello J.C."/>
            <person name="Coyne J.A."/>
            <person name="Daub J."/>
            <person name="David R.G."/>
            <person name="Delcher A.L."/>
            <person name="Delehaunty K."/>
            <person name="Do C.B."/>
            <person name="Ebling H."/>
            <person name="Edwards K."/>
            <person name="Eickbush T."/>
            <person name="Evans J.D."/>
            <person name="Filipski A."/>
            <person name="Findeiss S."/>
            <person name="Freyhult E."/>
            <person name="Fulton L."/>
            <person name="Fulton R."/>
            <person name="Garcia A.C."/>
            <person name="Gardiner A."/>
            <person name="Garfield D.A."/>
            <person name="Garvin B.E."/>
            <person name="Gibson G."/>
            <person name="Gilbert D."/>
            <person name="Gnerre S."/>
            <person name="Godfrey J."/>
            <person name="Good R."/>
            <person name="Gotea V."/>
            <person name="Gravely B."/>
            <person name="Greenberg A.J."/>
            <person name="Griffiths-Jones S."/>
            <person name="Gross S."/>
            <person name="Guigo R."/>
            <person name="Gustafson E.A."/>
            <person name="Haerty W."/>
            <person name="Hahn M.W."/>
            <person name="Halligan D.L."/>
            <person name="Halpern A.L."/>
            <person name="Halter G.M."/>
            <person name="Han M.V."/>
            <person name="Heger A."/>
            <person name="Hillier L."/>
            <person name="Hinrichs A.S."/>
            <person name="Holmes I."/>
            <person name="Hoskins R.A."/>
            <person name="Hubisz M.J."/>
            <person name="Hultmark D."/>
            <person name="Huntley M.A."/>
            <person name="Jaffe D.B."/>
            <person name="Jagadeeshan S."/>
            <person name="Jeck W.R."/>
            <person name="Johnson J."/>
            <person name="Jones C.D."/>
            <person name="Jordan W.C."/>
            <person name="Karpen G.H."/>
            <person name="Kataoka E."/>
            <person name="Keightley P.D."/>
            <person name="Kheradpour P."/>
            <person name="Kirkness E.F."/>
            <person name="Koerich L.B."/>
            <person name="Kristiansen K."/>
            <person name="Kudrna D."/>
            <person name="Kulathinal R.J."/>
            <person name="Kumar S."/>
            <person name="Kwok R."/>
            <person name="Lander E."/>
            <person name="Langley C.H."/>
            <person name="Lapoint R."/>
            <person name="Lazzaro B.P."/>
            <person name="Lee S.J."/>
            <person name="Levesque L."/>
            <person name="Li R."/>
            <person name="Lin C.F."/>
            <person name="Lin M.F."/>
            <person name="Lindblad-Toh K."/>
            <person name="Llopart A."/>
            <person name="Long M."/>
            <person name="Low L."/>
            <person name="Lozovsky E."/>
            <person name="Lu J."/>
            <person name="Luo M."/>
            <person name="Machado C.A."/>
            <person name="Makalowski W."/>
            <person name="Marzo M."/>
            <person name="Matsuda M."/>
            <person name="Matzkin L."/>
            <person name="McAllister B."/>
            <person name="McBride C.S."/>
            <person name="McKernan B."/>
            <person name="McKernan K."/>
            <person name="Mendez-Lago M."/>
            <person name="Minx P."/>
            <person name="Mollenhauer M.U."/>
            <person name="Montooth K."/>
            <person name="Mount S.M."/>
            <person name="Mu X."/>
            <person name="Myers E."/>
            <person name="Negre B."/>
            <person name="Newfeld S."/>
            <person name="Nielsen R."/>
            <person name="Noor M.A."/>
            <person name="O'Grady P."/>
            <person name="Pachter L."/>
            <person name="Papaceit M."/>
            <person name="Parisi M.J."/>
            <person name="Parisi M."/>
            <person name="Parts L."/>
            <person name="Pedersen J.S."/>
            <person name="Pesole G."/>
            <person name="Phillippy A.M."/>
            <person name="Ponting C.P."/>
            <person name="Pop M."/>
            <person name="Porcelli D."/>
            <person name="Powell J.R."/>
            <person name="Prohaska S."/>
            <person name="Pruitt K."/>
            <person name="Puig M."/>
            <person name="Quesneville H."/>
            <person name="Ram K.R."/>
            <person name="Rand D."/>
            <person name="Rasmussen M.D."/>
            <person name="Reed L.K."/>
            <person name="Reenan R."/>
            <person name="Reily A."/>
            <person name="Remington K.A."/>
            <person name="Rieger T.T."/>
            <person name="Ritchie M.G."/>
            <person name="Robin C."/>
            <person name="Rogers Y.H."/>
            <person name="Rohde C."/>
            <person name="Rozas J."/>
            <person name="Rubenfield M.J."/>
            <person name="Ruiz A."/>
            <person name="Russo S."/>
            <person name="Salzberg S.L."/>
            <person name="Sanchez-Gracia A."/>
            <person name="Saranga D.J."/>
            <person name="Sato H."/>
            <person name="Schaeffer S.W."/>
            <person name="Schatz M.C."/>
            <person name="Schlenke T."/>
            <person name="Schwartz R."/>
            <person name="Segarra C."/>
            <person name="Singh R.S."/>
            <person name="Sirot L."/>
            <person name="Sirota M."/>
            <person name="Sisneros N.B."/>
            <person name="Smith C.D."/>
            <person name="Smith T.F."/>
            <person name="Spieth J."/>
            <person name="Stage D.E."/>
            <person name="Stark A."/>
            <person name="Stephan W."/>
            <person name="Strausberg R.L."/>
            <person name="Strempel S."/>
            <person name="Sturgill D."/>
            <person name="Sutton G."/>
            <person name="Sutton G.G."/>
            <person name="Tao W."/>
            <person name="Teichmann S."/>
            <person name="Tobari Y.N."/>
            <person name="Tomimura Y."/>
            <person name="Tsolas J.M."/>
            <person name="Valente V.L."/>
            <person name="Venter E."/>
            <person name="Venter J.C."/>
            <person name="Vicario S."/>
            <person name="Vieira F.G."/>
            <person name="Vilella A.J."/>
            <person name="Villasante A."/>
            <person name="Walenz B."/>
            <person name="Wang J."/>
            <person name="Wasserman M."/>
            <person name="Watts T."/>
            <person name="Wilson D."/>
            <person name="Wilson R.K."/>
            <person name="Wing R.A."/>
            <person name="Wolfner M.F."/>
            <person name="Wong A."/>
            <person name="Wong G.K."/>
            <person name="Wu C.I."/>
            <person name="Wu G."/>
            <person name="Yamamoto D."/>
            <person name="Yang H.P."/>
            <person name="Yang S.P."/>
            <person name="Yorke J.A."/>
            <person name="Yoshida K."/>
            <person name="Zdobnov E."/>
            <person name="Zhang P."/>
            <person name="Zhang Y."/>
            <person name="Zimin A.V."/>
            <person name="Baldwin J."/>
            <person name="Abdouelleil A."/>
            <person name="Abdulkadir J."/>
            <person name="Abebe A."/>
            <person name="Abera B."/>
            <person name="Abreu J."/>
            <person name="Acer S.C."/>
            <person name="Aftuck L."/>
            <person name="Alexander A."/>
            <person name="An P."/>
            <person name="Anderson E."/>
            <person name="Anderson S."/>
            <person name="Arachi H."/>
            <person name="Azer M."/>
            <person name="Bachantsang P."/>
            <person name="Barry A."/>
            <person name="Bayul T."/>
            <person name="Berlin A."/>
            <person name="Bessette D."/>
            <person name="Bloom T."/>
            <person name="Blye J."/>
            <person name="Boguslavskiy L."/>
            <person name="Bonnet C."/>
            <person name="Boukhgalter B."/>
            <person name="Bourzgui I."/>
            <person name="Brown A."/>
            <person name="Cahill P."/>
            <person name="Channer S."/>
            <person name="Cheshatsang Y."/>
            <person name="Chuda L."/>
            <person name="Citroen M."/>
            <person name="Collymore A."/>
            <person name="Cooke P."/>
            <person name="Costello M."/>
            <person name="D'Aco K."/>
            <person name="Daza R."/>
            <person name="De Haan G."/>
            <person name="DeGray S."/>
            <person name="DeMaso C."/>
            <person name="Dhargay N."/>
            <person name="Dooley K."/>
            <person name="Dooley E."/>
            <person name="Doricent M."/>
            <person name="Dorje P."/>
            <person name="Dorjee K."/>
            <person name="Dupes A."/>
            <person name="Elong R."/>
            <person name="Falk J."/>
            <person name="Farina A."/>
            <person name="Faro S."/>
            <person name="Ferguson D."/>
            <person name="Fisher S."/>
            <person name="Foley C.D."/>
            <person name="Franke A."/>
            <person name="Friedrich D."/>
            <person name="Gadbois L."/>
            <person name="Gearin G."/>
            <person name="Gearin C.R."/>
            <person name="Giannoukos G."/>
            <person name="Goode T."/>
            <person name="Graham J."/>
            <person name="Grandbois E."/>
            <person name="Grewal S."/>
            <person name="Gyaltsen K."/>
            <person name="Hafez N."/>
            <person name="Hagos B."/>
            <person name="Hall J."/>
            <person name="Henson C."/>
            <person name="Hollinger A."/>
            <person name="Honan T."/>
            <person name="Huard M.D."/>
            <person name="Hughes L."/>
            <person name="Hurhula B."/>
            <person name="Husby M.E."/>
            <person name="Kamat A."/>
            <person name="Kanga B."/>
            <person name="Kashin S."/>
            <person name="Khazanovich D."/>
            <person name="Kisner P."/>
            <person name="Lance K."/>
            <person name="Lara M."/>
            <person name="Lee W."/>
            <person name="Lennon N."/>
            <person name="Letendre F."/>
            <person name="LeVine R."/>
            <person name="Lipovsky A."/>
            <person name="Liu X."/>
            <person name="Liu J."/>
            <person name="Liu S."/>
            <person name="Lokyitsang T."/>
            <person name="Lokyitsang Y."/>
            <person name="Lubonja R."/>
            <person name="Lui A."/>
            <person name="MacDonald P."/>
            <person name="Magnisalis V."/>
            <person name="Maru K."/>
            <person name="Matthews C."/>
            <person name="McCusker W."/>
            <person name="McDonough S."/>
            <person name="Mehta T."/>
            <person name="Meldrim J."/>
            <person name="Meneus L."/>
            <person name="Mihai O."/>
            <person name="Mihalev A."/>
            <person name="Mihova T."/>
            <person name="Mittelman R."/>
            <person name="Mlenga V."/>
            <person name="Montmayeur A."/>
            <person name="Mulrain L."/>
            <person name="Navidi A."/>
            <person name="Naylor J."/>
            <person name="Negash T."/>
            <person name="Nguyen T."/>
            <person name="Nguyen N."/>
            <person name="Nicol R."/>
            <person name="Norbu C."/>
            <person name="Norbu N."/>
            <person name="Novod N."/>
            <person name="O'Neill B."/>
            <person name="Osman S."/>
            <person name="Markiewicz E."/>
            <person name="Oyono O.L."/>
            <person name="Patti C."/>
            <person name="Phunkhang P."/>
            <person name="Pierre F."/>
            <person name="Priest M."/>
            <person name="Raghuraman S."/>
            <person name="Rege F."/>
            <person name="Reyes R."/>
            <person name="Rise C."/>
            <person name="Rogov P."/>
            <person name="Ross K."/>
            <person name="Ryan E."/>
            <person name="Settipalli S."/>
            <person name="Shea T."/>
            <person name="Sherpa N."/>
            <person name="Shi L."/>
            <person name="Shih D."/>
            <person name="Sparrow T."/>
            <person name="Spaulding J."/>
            <person name="Stalker J."/>
            <person name="Stange-Thomann N."/>
            <person name="Stavropoulos S."/>
            <person name="Stone C."/>
            <person name="Strader C."/>
            <person name="Tesfaye S."/>
            <person name="Thomson T."/>
            <person name="Thoulutsang Y."/>
            <person name="Thoulutsang D."/>
            <person name="Topham K."/>
            <person name="Topping I."/>
            <person name="Tsamla T."/>
            <person name="Vassiliev H."/>
            <person name="Vo A."/>
            <person name="Wangchuk T."/>
            <person name="Wangdi T."/>
            <person name="Weiand M."/>
            <person name="Wilkinson J."/>
            <person name="Wilson A."/>
            <person name="Yadav S."/>
            <person name="Young G."/>
            <person name="Yu Q."/>
            <person name="Zembek L."/>
            <person name="Zhong D."/>
            <person name="Zimmer A."/>
            <person name="Zwirko Z."/>
            <person name="Jaffe D.B."/>
            <person name="Alvarez P."/>
            <person name="Brockman W."/>
            <person name="Butler J."/>
            <person name="Chin C."/>
            <person name="Gnerre S."/>
            <person name="Grabherr M."/>
            <person name="Kleber M."/>
            <person name="Mauceli E."/>
            <person name="MacCallum I."/>
        </authorList>
    </citation>
    <scope>NUCLEOTIDE SEQUENCE [LARGE SCALE GENOMIC DNA]</scope>
    <source>
        <strain evidence="3">Tucson 14024-0371.13</strain>
    </source>
</reference>
<evidence type="ECO:0000256" key="1">
    <source>
        <dbReference type="SAM" id="MobiDB-lite"/>
    </source>
</evidence>